<reference evidence="5 7" key="2">
    <citation type="journal article" date="2013" name="Nature">
        <title>Insights into bilaterian evolution from three spiralian genomes.</title>
        <authorList>
            <person name="Simakov O."/>
            <person name="Marletaz F."/>
            <person name="Cho S.J."/>
            <person name="Edsinger-Gonzales E."/>
            <person name="Havlak P."/>
            <person name="Hellsten U."/>
            <person name="Kuo D.H."/>
            <person name="Larsson T."/>
            <person name="Lv J."/>
            <person name="Arendt D."/>
            <person name="Savage R."/>
            <person name="Osoegawa K."/>
            <person name="de Jong P."/>
            <person name="Grimwood J."/>
            <person name="Chapman J.A."/>
            <person name="Shapiro H."/>
            <person name="Aerts A."/>
            <person name="Otillar R.P."/>
            <person name="Terry A.Y."/>
            <person name="Boore J.L."/>
            <person name="Grigoriev I.V."/>
            <person name="Lindberg D.R."/>
            <person name="Seaver E.C."/>
            <person name="Weisblat D.A."/>
            <person name="Putnam N.H."/>
            <person name="Rokhsar D.S."/>
        </authorList>
    </citation>
    <scope>NUCLEOTIDE SEQUENCE</scope>
    <source>
        <strain evidence="5 7">I ESC-2004</strain>
    </source>
</reference>
<dbReference type="GO" id="GO:0006446">
    <property type="term" value="P:regulation of translational initiation"/>
    <property type="evidence" value="ECO:0007669"/>
    <property type="project" value="TreeGrafter"/>
</dbReference>
<dbReference type="Gene3D" id="1.25.40.180">
    <property type="match status" value="1"/>
</dbReference>
<evidence type="ECO:0000313" key="7">
    <source>
        <dbReference type="Proteomes" id="UP000014760"/>
    </source>
</evidence>
<dbReference type="OrthoDB" id="6357832at2759"/>
<feature type="domain" description="MIF4G" evidence="4">
    <location>
        <begin position="78"/>
        <end position="256"/>
    </location>
</feature>
<dbReference type="EMBL" id="AMQN01002529">
    <property type="status" value="NOT_ANNOTATED_CDS"/>
    <property type="molecule type" value="Genomic_DNA"/>
</dbReference>
<comment type="subcellular location">
    <subcellularLocation>
        <location evidence="1">Cytoplasm</location>
    </subcellularLocation>
</comment>
<dbReference type="GO" id="GO:0005829">
    <property type="term" value="C:cytosol"/>
    <property type="evidence" value="ECO:0007669"/>
    <property type="project" value="TreeGrafter"/>
</dbReference>
<keyword evidence="7" id="KW-1185">Reference proteome</keyword>
<dbReference type="GO" id="GO:0003723">
    <property type="term" value="F:RNA binding"/>
    <property type="evidence" value="ECO:0007669"/>
    <property type="project" value="InterPro"/>
</dbReference>
<evidence type="ECO:0000256" key="3">
    <source>
        <dbReference type="ARBA" id="ARBA00022845"/>
    </source>
</evidence>
<gene>
    <name evidence="5" type="ORF">CAPTEDRAFT_221299</name>
</gene>
<dbReference type="InterPro" id="IPR016024">
    <property type="entry name" value="ARM-type_fold"/>
</dbReference>
<dbReference type="HOGENOM" id="CLU_1016510_0_0_1"/>
<dbReference type="InterPro" id="IPR051367">
    <property type="entry name" value="mRNA_TranslReg/HistoneTransl"/>
</dbReference>
<dbReference type="Pfam" id="PF02854">
    <property type="entry name" value="MIF4G"/>
    <property type="match status" value="1"/>
</dbReference>
<reference evidence="6" key="3">
    <citation type="submission" date="2015-06" db="UniProtKB">
        <authorList>
            <consortium name="EnsemblMetazoa"/>
        </authorList>
    </citation>
    <scope>IDENTIFICATION</scope>
</reference>
<dbReference type="InterPro" id="IPR003890">
    <property type="entry name" value="MIF4G-like_typ-3"/>
</dbReference>
<evidence type="ECO:0000259" key="4">
    <source>
        <dbReference type="Pfam" id="PF02854"/>
    </source>
</evidence>
<dbReference type="AlphaFoldDB" id="R7TKQ3"/>
<dbReference type="SUPFAM" id="SSF48371">
    <property type="entry name" value="ARM repeat"/>
    <property type="match status" value="1"/>
</dbReference>
<evidence type="ECO:0000256" key="2">
    <source>
        <dbReference type="ARBA" id="ARBA00022490"/>
    </source>
</evidence>
<keyword evidence="3" id="KW-0810">Translation regulation</keyword>
<keyword evidence="2" id="KW-0963">Cytoplasm</keyword>
<dbReference type="PANTHER" id="PTHR23254">
    <property type="entry name" value="EIF4G DOMAIN PROTEIN"/>
    <property type="match status" value="1"/>
</dbReference>
<evidence type="ECO:0000313" key="6">
    <source>
        <dbReference type="EnsemblMetazoa" id="CapteP221299"/>
    </source>
</evidence>
<name>R7TKQ3_CAPTE</name>
<accession>R7TKQ3</accession>
<dbReference type="Proteomes" id="UP000014760">
    <property type="component" value="Unassembled WGS sequence"/>
</dbReference>
<dbReference type="OMA" id="PCCSCTG"/>
<dbReference type="PANTHER" id="PTHR23254:SF16">
    <property type="entry name" value="CBP80_20-DEPENDENT TRANSLATION INITIATION FACTOR"/>
    <property type="match status" value="1"/>
</dbReference>
<dbReference type="GO" id="GO:0008494">
    <property type="term" value="F:translation activator activity"/>
    <property type="evidence" value="ECO:0007669"/>
    <property type="project" value="TreeGrafter"/>
</dbReference>
<proteinExistence type="predicted"/>
<organism evidence="5">
    <name type="scientific">Capitella teleta</name>
    <name type="common">Polychaete worm</name>
    <dbReference type="NCBI Taxonomy" id="283909"/>
    <lineage>
        <taxon>Eukaryota</taxon>
        <taxon>Metazoa</taxon>
        <taxon>Spiralia</taxon>
        <taxon>Lophotrochozoa</taxon>
        <taxon>Annelida</taxon>
        <taxon>Polychaeta</taxon>
        <taxon>Sedentaria</taxon>
        <taxon>Scolecida</taxon>
        <taxon>Capitellidae</taxon>
        <taxon>Capitella</taxon>
    </lineage>
</organism>
<dbReference type="EMBL" id="KB309449">
    <property type="protein sequence ID" value="ELT94378.1"/>
    <property type="molecule type" value="Genomic_DNA"/>
</dbReference>
<sequence>MAQLPSPGLDLSHGFVQLIRKRQFRRNEEFAKDSQNSLLKIDGESTVIGRMRVEELDIGQFVKEAQPYIISAIEDPKSLNTRNLQEVANVIVSRAWEDPTYHVTAAKICSHIIEEESKPSLNSSAAPALVFQTGLLNSCETILKEWKVLRSEQVSYWVSFCLFLSQVYLKVRPRGQHLCALQNALFTLLSHLLRTPCIDNFREVEVFSSIFHECGKDLEADSRTEMAAVMRRVRNLVLEPTISSEVREMLLPLIELYAGRWQFSNSAKDFYFNQ</sequence>
<evidence type="ECO:0000313" key="5">
    <source>
        <dbReference type="EMBL" id="ELT94378.1"/>
    </source>
</evidence>
<evidence type="ECO:0000256" key="1">
    <source>
        <dbReference type="ARBA" id="ARBA00004496"/>
    </source>
</evidence>
<dbReference type="STRING" id="283909.R7TKQ3"/>
<protein>
    <recommendedName>
        <fullName evidence="4">MIF4G domain-containing protein</fullName>
    </recommendedName>
</protein>
<reference evidence="7" key="1">
    <citation type="submission" date="2012-12" db="EMBL/GenBank/DDBJ databases">
        <authorList>
            <person name="Hellsten U."/>
            <person name="Grimwood J."/>
            <person name="Chapman J.A."/>
            <person name="Shapiro H."/>
            <person name="Aerts A."/>
            <person name="Otillar R.P."/>
            <person name="Terry A.Y."/>
            <person name="Boore J.L."/>
            <person name="Simakov O."/>
            <person name="Marletaz F."/>
            <person name="Cho S.-J."/>
            <person name="Edsinger-Gonzales E."/>
            <person name="Havlak P."/>
            <person name="Kuo D.-H."/>
            <person name="Larsson T."/>
            <person name="Lv J."/>
            <person name="Arendt D."/>
            <person name="Savage R."/>
            <person name="Osoegawa K."/>
            <person name="de Jong P."/>
            <person name="Lindberg D.R."/>
            <person name="Seaver E.C."/>
            <person name="Weisblat D.A."/>
            <person name="Putnam N.H."/>
            <person name="Grigoriev I.V."/>
            <person name="Rokhsar D.S."/>
        </authorList>
    </citation>
    <scope>NUCLEOTIDE SEQUENCE</scope>
    <source>
        <strain evidence="7">I ESC-2004</strain>
    </source>
</reference>
<dbReference type="EnsemblMetazoa" id="CapteT221299">
    <property type="protein sequence ID" value="CapteP221299"/>
    <property type="gene ID" value="CapteG221299"/>
</dbReference>